<dbReference type="EMBL" id="JAHDYR010000066">
    <property type="protein sequence ID" value="KAG9390087.1"/>
    <property type="molecule type" value="Genomic_DNA"/>
</dbReference>
<proteinExistence type="predicted"/>
<accession>A0A8J6B4V9</accession>
<gene>
    <name evidence="2" type="ORF">J8273_8124</name>
</gene>
<name>A0A8J6B4V9_9EUKA</name>
<evidence type="ECO:0000256" key="1">
    <source>
        <dbReference type="SAM" id="MobiDB-lite"/>
    </source>
</evidence>
<protein>
    <submittedName>
        <fullName evidence="2">Uncharacterized protein</fullName>
    </submittedName>
</protein>
<sequence length="259" mass="29734">MAGTMPQSPAKMTMVPREVDLGGTNVKLFTLEDKRDFLERTKEKIQERDRKEQEFRTKSSGSRMMSRLHTRRFDDGEIDPDVEKALKQTGFAHKQRSYSNYNPLPPKPKYAEDVPRPKEFVSAFHQEDGQTMKLKAALDLSIQDHTAVFKEKSQHSFRPDNYGPAPGKGDFAIRLNRIKEFERPVADSEFDRFNPSQTFKYAPIPEPPKPRTRPPEKGLGMHPATCAPVEHATGFVNSFKLPDRQHRISGEKFDHLDSH</sequence>
<dbReference type="Proteomes" id="UP000717585">
    <property type="component" value="Unassembled WGS sequence"/>
</dbReference>
<evidence type="ECO:0000313" key="2">
    <source>
        <dbReference type="EMBL" id="KAG9390087.1"/>
    </source>
</evidence>
<comment type="caution">
    <text evidence="2">The sequence shown here is derived from an EMBL/GenBank/DDBJ whole genome shotgun (WGS) entry which is preliminary data.</text>
</comment>
<organism evidence="2 3">
    <name type="scientific">Carpediemonas membranifera</name>
    <dbReference type="NCBI Taxonomy" id="201153"/>
    <lineage>
        <taxon>Eukaryota</taxon>
        <taxon>Metamonada</taxon>
        <taxon>Carpediemonas-like organisms</taxon>
        <taxon>Carpediemonas</taxon>
    </lineage>
</organism>
<evidence type="ECO:0000313" key="3">
    <source>
        <dbReference type="Proteomes" id="UP000717585"/>
    </source>
</evidence>
<feature type="region of interest" description="Disordered" evidence="1">
    <location>
        <begin position="196"/>
        <end position="225"/>
    </location>
</feature>
<dbReference type="AlphaFoldDB" id="A0A8J6B4V9"/>
<reference evidence="2" key="1">
    <citation type="submission" date="2021-05" db="EMBL/GenBank/DDBJ databases">
        <title>A free-living protist that lacks canonical eukaryotic 1 DNA replication and segregation systems.</title>
        <authorList>
            <person name="Salas-Leiva D.E."/>
            <person name="Tromer E.C."/>
            <person name="Curtis B.A."/>
            <person name="Jerlstrom-Hultqvist J."/>
            <person name="Kolisko M."/>
            <person name="Yi Z."/>
            <person name="Salas-Leiva J.S."/>
            <person name="Gallot-Lavallee L."/>
            <person name="Kops G.J.P.L."/>
            <person name="Archibald J.M."/>
            <person name="Simpson A.G.B."/>
            <person name="Roger A.J."/>
        </authorList>
    </citation>
    <scope>NUCLEOTIDE SEQUENCE</scope>
    <source>
        <strain evidence="2">BICM</strain>
    </source>
</reference>
<feature type="region of interest" description="Disordered" evidence="1">
    <location>
        <begin position="42"/>
        <end position="76"/>
    </location>
</feature>
<keyword evidence="3" id="KW-1185">Reference proteome</keyword>
<feature type="region of interest" description="Disordered" evidence="1">
    <location>
        <begin position="89"/>
        <end position="113"/>
    </location>
</feature>
<feature type="compositionally biased region" description="Basic and acidic residues" evidence="1">
    <location>
        <begin position="42"/>
        <end position="57"/>
    </location>
</feature>